<accession>A0ABY4HX10</accession>
<proteinExistence type="predicted"/>
<keyword evidence="3" id="KW-1133">Transmembrane helix</keyword>
<keyword evidence="3" id="KW-0812">Transmembrane</keyword>
<feature type="repeat" description="TPR" evidence="1">
    <location>
        <begin position="334"/>
        <end position="367"/>
    </location>
</feature>
<dbReference type="Gene3D" id="1.25.40.10">
    <property type="entry name" value="Tetratricopeptide repeat domain"/>
    <property type="match status" value="1"/>
</dbReference>
<dbReference type="Proteomes" id="UP000830198">
    <property type="component" value="Chromosome"/>
</dbReference>
<dbReference type="InterPro" id="IPR011990">
    <property type="entry name" value="TPR-like_helical_dom_sf"/>
</dbReference>
<evidence type="ECO:0000256" key="3">
    <source>
        <dbReference type="SAM" id="Phobius"/>
    </source>
</evidence>
<reference evidence="5 6" key="1">
    <citation type="submission" date="2022-04" db="EMBL/GenBank/DDBJ databases">
        <title>The arsenic-methylating capacity of Chitinophaga filiformis YT5 during chitin decomposition.</title>
        <authorList>
            <person name="Chen G."/>
            <person name="Liang Y."/>
        </authorList>
    </citation>
    <scope>NUCLEOTIDE SEQUENCE [LARGE SCALE GENOMIC DNA]</scope>
    <source>
        <strain evidence="5 6">YT5</strain>
    </source>
</reference>
<dbReference type="SUPFAM" id="SSF48452">
    <property type="entry name" value="TPR-like"/>
    <property type="match status" value="1"/>
</dbReference>
<dbReference type="SMART" id="SM00028">
    <property type="entry name" value="TPR"/>
    <property type="match status" value="3"/>
</dbReference>
<dbReference type="EMBL" id="CP095855">
    <property type="protein sequence ID" value="UPK67963.1"/>
    <property type="molecule type" value="Genomic_DNA"/>
</dbReference>
<feature type="transmembrane region" description="Helical" evidence="3">
    <location>
        <begin position="111"/>
        <end position="139"/>
    </location>
</feature>
<keyword evidence="2" id="KW-0175">Coiled coil</keyword>
<keyword evidence="1" id="KW-0802">TPR repeat</keyword>
<dbReference type="Pfam" id="PF13424">
    <property type="entry name" value="TPR_12"/>
    <property type="match status" value="1"/>
</dbReference>
<feature type="coiled-coil region" evidence="2">
    <location>
        <begin position="163"/>
        <end position="201"/>
    </location>
</feature>
<evidence type="ECO:0000256" key="1">
    <source>
        <dbReference type="PROSITE-ProRule" id="PRU00339"/>
    </source>
</evidence>
<dbReference type="Pfam" id="PF12770">
    <property type="entry name" value="CHAT"/>
    <property type="match status" value="1"/>
</dbReference>
<evidence type="ECO:0000313" key="6">
    <source>
        <dbReference type="Proteomes" id="UP000830198"/>
    </source>
</evidence>
<protein>
    <submittedName>
        <fullName evidence="5">CHAT domain-containing protein</fullName>
    </submittedName>
</protein>
<evidence type="ECO:0000259" key="4">
    <source>
        <dbReference type="Pfam" id="PF12770"/>
    </source>
</evidence>
<organism evidence="5 6">
    <name type="scientific">Chitinophaga filiformis</name>
    <name type="common">Myxococcus filiformis</name>
    <name type="synonym">Flexibacter filiformis</name>
    <dbReference type="NCBI Taxonomy" id="104663"/>
    <lineage>
        <taxon>Bacteria</taxon>
        <taxon>Pseudomonadati</taxon>
        <taxon>Bacteroidota</taxon>
        <taxon>Chitinophagia</taxon>
        <taxon>Chitinophagales</taxon>
        <taxon>Chitinophagaceae</taxon>
        <taxon>Chitinophaga</taxon>
    </lineage>
</organism>
<gene>
    <name evidence="5" type="ORF">MYF79_23710</name>
</gene>
<dbReference type="PROSITE" id="PS50005">
    <property type="entry name" value="TPR"/>
    <property type="match status" value="1"/>
</dbReference>
<dbReference type="RefSeq" id="WP_247810305.1">
    <property type="nucleotide sequence ID" value="NZ_CP095855.1"/>
</dbReference>
<evidence type="ECO:0000256" key="2">
    <source>
        <dbReference type="SAM" id="Coils"/>
    </source>
</evidence>
<keyword evidence="3" id="KW-0472">Membrane</keyword>
<dbReference type="InterPro" id="IPR024983">
    <property type="entry name" value="CHAT_dom"/>
</dbReference>
<evidence type="ECO:0000313" key="5">
    <source>
        <dbReference type="EMBL" id="UPK67963.1"/>
    </source>
</evidence>
<dbReference type="PANTHER" id="PTHR10098">
    <property type="entry name" value="RAPSYN-RELATED"/>
    <property type="match status" value="1"/>
</dbReference>
<keyword evidence="6" id="KW-1185">Reference proteome</keyword>
<name>A0ABY4HX10_CHIFI</name>
<dbReference type="InterPro" id="IPR019734">
    <property type="entry name" value="TPR_rpt"/>
</dbReference>
<feature type="domain" description="CHAT" evidence="4">
    <location>
        <begin position="771"/>
        <end position="1041"/>
    </location>
</feature>
<sequence length="1044" mass="119764">MKDLIHSATHLKPATLHNMLNQQRKEEKEAGNEEKYNLLTFIHEIVNREHRNDELETITDTLTLYKAAIKQRNIIRLKSLLIAHKNFVNLDLIQLTMGGSRENQIPLQEDIMIMFVASLIIANIEFKMIACLLWVRFLFHKGLFKKGKKRIDIAKKQMSDSQKDQLQQTLLALEIAYARERKELRTALQLMENMRLLLKQEDTGNALFELLYSMARIARELGQYEKSIGLLDELFELLNIAMQQPDINVDQFILGTCRLRGLVLEDIGRGDLAQTDYQQAYNISIKMGDKHEQFVNLTNIAISYVKLHRKQESLFRLQQLLQTVREWGDPITIASTHNNIGSILQSMERYTEALSHYYEALEIKVDSPYKFGEAVASLGIADCYLAMNNPDLYRVFHSYAFVPILQTGDVGLMATYAIGRAAHYTDESEQDQNRKDLMLALNIAKSLDQVVSVARLIPWLCQVYERTNKLDDAIALCHSFLEEHPNLTTHSVFFYSILATYARLLLVQEAPIRHLFDKLMHTVTHINKNIEETIFDKHRGEMVGQSILLYNTIFRILLEYKGDEVLINEKSIAIYCFNLHELAKSRTFLSDLSVSRLTLPENVPEALGNKEQELIALQLSYQQMENAYSEAYRLQRLQELRMELFAIRDEIKLFAPDYVRARAGLPYQYEEAQAFLDREPHVAFISFFCDTENTTVFVVLAEEPEPRVFRYAVGSDEIEKVVKQMQRAFNGAPFEFPPYPPILPDRPFERELDFLDQLGASLLGFTHILTDVEVLCIAAHGVLHQVPFHAIRLIDGRYLAEQFAVVYTASISTTLLQQTGQKRSTRPNTVYVACVPSKEDKRPDLFEQDLDLFDPHIWPKVSTDIGIAASREKVYSEISGHNVIHFSCHGYFDNTQGHQSGLILSNGIELPTRYGQNMSFSERNQFALTAKDLLSTHIDADLITLNACSTALQENRNHGDEWDGFIRCLLLAGASSVLSTMWNVDQASSAGFLKNFYAVWKGGASEVEKWKALSYAQRSYIYSENIHLRHPYHWAAFTLSGTWH</sequence>